<organism evidence="3 4">
    <name type="scientific">Mesorhizobium ventifaucium</name>
    <dbReference type="NCBI Taxonomy" id="666020"/>
    <lineage>
        <taxon>Bacteria</taxon>
        <taxon>Pseudomonadati</taxon>
        <taxon>Pseudomonadota</taxon>
        <taxon>Alphaproteobacteria</taxon>
        <taxon>Hyphomicrobiales</taxon>
        <taxon>Phyllobacteriaceae</taxon>
        <taxon>Mesorhizobium</taxon>
    </lineage>
</organism>
<dbReference type="PANTHER" id="PTHR24321">
    <property type="entry name" value="DEHYDROGENASES, SHORT CHAIN"/>
    <property type="match status" value="1"/>
</dbReference>
<dbReference type="PRINTS" id="PR00081">
    <property type="entry name" value="GDHRDH"/>
</dbReference>
<evidence type="ECO:0000256" key="2">
    <source>
        <dbReference type="ARBA" id="ARBA00023002"/>
    </source>
</evidence>
<dbReference type="PRINTS" id="PR00080">
    <property type="entry name" value="SDRFAMILY"/>
</dbReference>
<name>A0ABM9E477_9HYPH</name>
<dbReference type="EMBL" id="CAKXZS010000026">
    <property type="protein sequence ID" value="CAH2403903.1"/>
    <property type="molecule type" value="Genomic_DNA"/>
</dbReference>
<keyword evidence="4" id="KW-1185">Reference proteome</keyword>
<comment type="similarity">
    <text evidence="1">Belongs to the short-chain dehydrogenases/reductases (SDR) family.</text>
</comment>
<dbReference type="Gene3D" id="3.40.50.720">
    <property type="entry name" value="NAD(P)-binding Rossmann-like Domain"/>
    <property type="match status" value="1"/>
</dbReference>
<proteinExistence type="inferred from homology"/>
<gene>
    <name evidence="3" type="ORF">MES4922_320074</name>
</gene>
<sequence>MRFKGKDVLVTGGNSGIGRGIVHYFLKEGARVAFAGRDREKGRAVEAEARAIRGEARFFLCDLSEEHQVEDLIGQIGQWGRRLGVVVNNAGAGSRRSGIEPGDGPGVRWDKMRGANLDSTYFVSSYAMPLIRDSGGGAIVNISSTATLHGNWGLYCVAKAAVEALTRSLAIEGAPLGIRANCVSPGWIATATDMEAPASDRAGDWTVPPSIFGRMGTPAEIAAAVAFLASDEASFITGQTLVADGGLSIVDYTSHSLLEQRGSVLFSGMVGNTA</sequence>
<dbReference type="PANTHER" id="PTHR24321:SF8">
    <property type="entry name" value="ESTRADIOL 17-BETA-DEHYDROGENASE 8-RELATED"/>
    <property type="match status" value="1"/>
</dbReference>
<evidence type="ECO:0000313" key="4">
    <source>
        <dbReference type="Proteomes" id="UP001152604"/>
    </source>
</evidence>
<accession>A0ABM9E477</accession>
<dbReference type="Proteomes" id="UP001152604">
    <property type="component" value="Unassembled WGS sequence"/>
</dbReference>
<dbReference type="InterPro" id="IPR002347">
    <property type="entry name" value="SDR_fam"/>
</dbReference>
<dbReference type="RefSeq" id="WP_254026683.1">
    <property type="nucleotide sequence ID" value="NZ_CAKXZS010000026.1"/>
</dbReference>
<dbReference type="CDD" id="cd05233">
    <property type="entry name" value="SDR_c"/>
    <property type="match status" value="1"/>
</dbReference>
<reference evidence="3" key="1">
    <citation type="submission" date="2022-03" db="EMBL/GenBank/DDBJ databases">
        <authorList>
            <person name="Brunel B."/>
        </authorList>
    </citation>
    <scope>NUCLEOTIDE SEQUENCE</scope>
    <source>
        <strain evidence="3">STM4922sample</strain>
    </source>
</reference>
<protein>
    <submittedName>
        <fullName evidence="3">Short-chain dehydrogenase</fullName>
    </submittedName>
</protein>
<keyword evidence="2" id="KW-0560">Oxidoreductase</keyword>
<evidence type="ECO:0000256" key="1">
    <source>
        <dbReference type="ARBA" id="ARBA00006484"/>
    </source>
</evidence>
<dbReference type="Pfam" id="PF13561">
    <property type="entry name" value="adh_short_C2"/>
    <property type="match status" value="1"/>
</dbReference>
<dbReference type="InterPro" id="IPR036291">
    <property type="entry name" value="NAD(P)-bd_dom_sf"/>
</dbReference>
<dbReference type="SUPFAM" id="SSF51735">
    <property type="entry name" value="NAD(P)-binding Rossmann-fold domains"/>
    <property type="match status" value="1"/>
</dbReference>
<dbReference type="PROSITE" id="PS00061">
    <property type="entry name" value="ADH_SHORT"/>
    <property type="match status" value="1"/>
</dbReference>
<dbReference type="InterPro" id="IPR020904">
    <property type="entry name" value="Sc_DH/Rdtase_CS"/>
</dbReference>
<comment type="caution">
    <text evidence="3">The sequence shown here is derived from an EMBL/GenBank/DDBJ whole genome shotgun (WGS) entry which is preliminary data.</text>
</comment>
<evidence type="ECO:0000313" key="3">
    <source>
        <dbReference type="EMBL" id="CAH2403903.1"/>
    </source>
</evidence>